<dbReference type="GO" id="GO:0004803">
    <property type="term" value="F:transposase activity"/>
    <property type="evidence" value="ECO:0007669"/>
    <property type="project" value="InterPro"/>
</dbReference>
<dbReference type="SMART" id="SM01321">
    <property type="entry name" value="Y1_Tnp"/>
    <property type="match status" value="1"/>
</dbReference>
<reference evidence="3" key="1">
    <citation type="submission" date="2017-09" db="EMBL/GenBank/DDBJ databases">
        <title>Depth-based differentiation of microbial function through sediment-hosted aquifers and enrichment of novel symbionts in the deep terrestrial subsurface.</title>
        <authorList>
            <person name="Probst A.J."/>
            <person name="Ladd B."/>
            <person name="Jarett J.K."/>
            <person name="Geller-Mcgrath D.E."/>
            <person name="Sieber C.M.K."/>
            <person name="Emerson J.B."/>
            <person name="Anantharaman K."/>
            <person name="Thomas B.C."/>
            <person name="Malmstrom R."/>
            <person name="Stieglmeier M."/>
            <person name="Klingl A."/>
            <person name="Woyke T."/>
            <person name="Ryan C.M."/>
            <person name="Banfield J.F."/>
        </authorList>
    </citation>
    <scope>NUCLEOTIDE SEQUENCE [LARGE SCALE GENOMIC DNA]</scope>
</reference>
<comment type="caution">
    <text evidence="2">The sequence shown here is derived from an EMBL/GenBank/DDBJ whole genome shotgun (WGS) entry which is preliminary data.</text>
</comment>
<accession>A0A2M7CIT1</accession>
<evidence type="ECO:0000313" key="2">
    <source>
        <dbReference type="EMBL" id="PIV25530.1"/>
    </source>
</evidence>
<dbReference type="PANTHER" id="PTHR34322:SF2">
    <property type="entry name" value="TRANSPOSASE IS200-LIKE DOMAIN-CONTAINING PROTEIN"/>
    <property type="match status" value="1"/>
</dbReference>
<evidence type="ECO:0000259" key="1">
    <source>
        <dbReference type="SMART" id="SM01321"/>
    </source>
</evidence>
<dbReference type="Proteomes" id="UP000229966">
    <property type="component" value="Unassembled WGS sequence"/>
</dbReference>
<gene>
    <name evidence="2" type="ORF">COS38_01170</name>
</gene>
<proteinExistence type="predicted"/>
<sequence>MNMATIRKNPLVTGEVYHIFSRSIEKFKIFNNRAQYFKLQNALQFYQFSNLPICFSRFAEAAKTLKHRYRERLLDLVNDKEKSVEIIAYCLMPTHIHLILKQLQENGITSFISNSLNSYSHYFNLKHKRKGPLWQSEFKNVLVSSDEQFLHLTRYIHLNPVTARLVDNPNDWEFSSYKEYIGEVGDKDQICQFNDLMEIGPKEYENFILIRKDYQRELAEIKQLLIDDDY</sequence>
<dbReference type="PANTHER" id="PTHR34322">
    <property type="entry name" value="TRANSPOSASE, Y1_TNP DOMAIN-CONTAINING"/>
    <property type="match status" value="1"/>
</dbReference>
<dbReference type="InterPro" id="IPR002686">
    <property type="entry name" value="Transposase_17"/>
</dbReference>
<dbReference type="InterPro" id="IPR036515">
    <property type="entry name" value="Transposase_17_sf"/>
</dbReference>
<dbReference type="Gene3D" id="3.30.70.1290">
    <property type="entry name" value="Transposase IS200-like"/>
    <property type="match status" value="1"/>
</dbReference>
<feature type="domain" description="Transposase IS200-like" evidence="1">
    <location>
        <begin position="12"/>
        <end position="159"/>
    </location>
</feature>
<dbReference type="SUPFAM" id="SSF143422">
    <property type="entry name" value="Transposase IS200-like"/>
    <property type="match status" value="1"/>
</dbReference>
<dbReference type="GO" id="GO:0006313">
    <property type="term" value="P:DNA transposition"/>
    <property type="evidence" value="ECO:0007669"/>
    <property type="project" value="InterPro"/>
</dbReference>
<evidence type="ECO:0000313" key="3">
    <source>
        <dbReference type="Proteomes" id="UP000229966"/>
    </source>
</evidence>
<name>A0A2M7CIT1_9BACT</name>
<dbReference type="Pfam" id="PF01797">
    <property type="entry name" value="Y1_Tnp"/>
    <property type="match status" value="1"/>
</dbReference>
<dbReference type="GO" id="GO:0003677">
    <property type="term" value="F:DNA binding"/>
    <property type="evidence" value="ECO:0007669"/>
    <property type="project" value="InterPro"/>
</dbReference>
<protein>
    <recommendedName>
        <fullName evidence="1">Transposase IS200-like domain-containing protein</fullName>
    </recommendedName>
</protein>
<organism evidence="2 3">
    <name type="scientific">Candidatus Berkelbacteria bacterium CG03_land_8_20_14_0_80_40_36</name>
    <dbReference type="NCBI Taxonomy" id="1974509"/>
    <lineage>
        <taxon>Bacteria</taxon>
        <taxon>Candidatus Berkelbacteria</taxon>
    </lineage>
</organism>
<dbReference type="AlphaFoldDB" id="A0A2M7CIT1"/>
<dbReference type="EMBL" id="PEUM01000029">
    <property type="protein sequence ID" value="PIV25530.1"/>
    <property type="molecule type" value="Genomic_DNA"/>
</dbReference>